<organism evidence="4 5">
    <name type="scientific">Natronococcus jeotgali DSM 18795</name>
    <dbReference type="NCBI Taxonomy" id="1227498"/>
    <lineage>
        <taxon>Archaea</taxon>
        <taxon>Methanobacteriati</taxon>
        <taxon>Methanobacteriota</taxon>
        <taxon>Stenosarchaea group</taxon>
        <taxon>Halobacteria</taxon>
        <taxon>Halobacteriales</taxon>
        <taxon>Natrialbaceae</taxon>
        <taxon>Natronococcus</taxon>
    </lineage>
</organism>
<dbReference type="Pfam" id="PF26436">
    <property type="entry name" value="DUF8119"/>
    <property type="match status" value="1"/>
</dbReference>
<feature type="domain" description="DUF8119" evidence="3">
    <location>
        <begin position="25"/>
        <end position="94"/>
    </location>
</feature>
<dbReference type="AlphaFoldDB" id="L9X4G7"/>
<keyword evidence="2" id="KW-0812">Transmembrane</keyword>
<reference evidence="4 5" key="1">
    <citation type="journal article" date="2014" name="PLoS Genet.">
        <title>Phylogenetically driven sequencing of extremely halophilic archaea reveals strategies for static and dynamic osmo-response.</title>
        <authorList>
            <person name="Becker E.A."/>
            <person name="Seitzer P.M."/>
            <person name="Tritt A."/>
            <person name="Larsen D."/>
            <person name="Krusor M."/>
            <person name="Yao A.I."/>
            <person name="Wu D."/>
            <person name="Madern D."/>
            <person name="Eisen J.A."/>
            <person name="Darling A.E."/>
            <person name="Facciotti M.T."/>
        </authorList>
    </citation>
    <scope>NUCLEOTIDE SEQUENCE [LARGE SCALE GENOMIC DNA]</scope>
    <source>
        <strain evidence="4 5">DSM 18795</strain>
    </source>
</reference>
<keyword evidence="5" id="KW-1185">Reference proteome</keyword>
<evidence type="ECO:0000256" key="2">
    <source>
        <dbReference type="SAM" id="Phobius"/>
    </source>
</evidence>
<evidence type="ECO:0000259" key="3">
    <source>
        <dbReference type="Pfam" id="PF26436"/>
    </source>
</evidence>
<name>L9X4G7_9EURY</name>
<keyword evidence="2" id="KW-0472">Membrane</keyword>
<keyword evidence="2" id="KW-1133">Transmembrane helix</keyword>
<sequence>MRSNESITMDRSDRRGSPENQPLLESRYRRLVAYLRFNRDSILVDVLLVSAWILLASGVAQWFSLPRWFFYIVVFVGIVVYTRTTVPWSRPYRSPD</sequence>
<evidence type="ECO:0000256" key="1">
    <source>
        <dbReference type="SAM" id="MobiDB-lite"/>
    </source>
</evidence>
<dbReference type="InterPro" id="IPR058432">
    <property type="entry name" value="DUF8119"/>
</dbReference>
<comment type="caution">
    <text evidence="4">The sequence shown here is derived from an EMBL/GenBank/DDBJ whole genome shotgun (WGS) entry which is preliminary data.</text>
</comment>
<dbReference type="Proteomes" id="UP000011531">
    <property type="component" value="Unassembled WGS sequence"/>
</dbReference>
<accession>L9X4G7</accession>
<gene>
    <name evidence="4" type="ORF">C492_14706</name>
</gene>
<proteinExistence type="predicted"/>
<evidence type="ECO:0000313" key="5">
    <source>
        <dbReference type="Proteomes" id="UP000011531"/>
    </source>
</evidence>
<feature type="transmembrane region" description="Helical" evidence="2">
    <location>
        <begin position="68"/>
        <end position="86"/>
    </location>
</feature>
<feature type="region of interest" description="Disordered" evidence="1">
    <location>
        <begin position="1"/>
        <end position="21"/>
    </location>
</feature>
<dbReference type="EMBL" id="AOIA01000126">
    <property type="protein sequence ID" value="ELY56361.1"/>
    <property type="molecule type" value="Genomic_DNA"/>
</dbReference>
<feature type="transmembrane region" description="Helical" evidence="2">
    <location>
        <begin position="42"/>
        <end position="62"/>
    </location>
</feature>
<evidence type="ECO:0000313" key="4">
    <source>
        <dbReference type="EMBL" id="ELY56361.1"/>
    </source>
</evidence>
<feature type="compositionally biased region" description="Basic and acidic residues" evidence="1">
    <location>
        <begin position="8"/>
        <end position="17"/>
    </location>
</feature>
<protein>
    <recommendedName>
        <fullName evidence="3">DUF8119 domain-containing protein</fullName>
    </recommendedName>
</protein>